<accession>A0A0A9BY27</accession>
<dbReference type="EMBL" id="GBRH01228931">
    <property type="protein sequence ID" value="JAD68964.1"/>
    <property type="molecule type" value="Transcribed_RNA"/>
</dbReference>
<name>A0A0A9BY27_ARUDO</name>
<proteinExistence type="predicted"/>
<protein>
    <submittedName>
        <fullName evidence="1">Uncharacterized protein</fullName>
    </submittedName>
</protein>
<evidence type="ECO:0000313" key="1">
    <source>
        <dbReference type="EMBL" id="JAD68964.1"/>
    </source>
</evidence>
<dbReference type="AlphaFoldDB" id="A0A0A9BY27"/>
<organism evidence="1">
    <name type="scientific">Arundo donax</name>
    <name type="common">Giant reed</name>
    <name type="synonym">Donax arundinaceus</name>
    <dbReference type="NCBI Taxonomy" id="35708"/>
    <lineage>
        <taxon>Eukaryota</taxon>
        <taxon>Viridiplantae</taxon>
        <taxon>Streptophyta</taxon>
        <taxon>Embryophyta</taxon>
        <taxon>Tracheophyta</taxon>
        <taxon>Spermatophyta</taxon>
        <taxon>Magnoliopsida</taxon>
        <taxon>Liliopsida</taxon>
        <taxon>Poales</taxon>
        <taxon>Poaceae</taxon>
        <taxon>PACMAD clade</taxon>
        <taxon>Arundinoideae</taxon>
        <taxon>Arundineae</taxon>
        <taxon>Arundo</taxon>
    </lineage>
</organism>
<reference evidence="1" key="1">
    <citation type="submission" date="2014-09" db="EMBL/GenBank/DDBJ databases">
        <authorList>
            <person name="Magalhaes I.L.F."/>
            <person name="Oliveira U."/>
            <person name="Santos F.R."/>
            <person name="Vidigal T.H.D.A."/>
            <person name="Brescovit A.D."/>
            <person name="Santos A.J."/>
        </authorList>
    </citation>
    <scope>NUCLEOTIDE SEQUENCE</scope>
    <source>
        <tissue evidence="1">Shoot tissue taken approximately 20 cm above the soil surface</tissue>
    </source>
</reference>
<reference evidence="1" key="2">
    <citation type="journal article" date="2015" name="Data Brief">
        <title>Shoot transcriptome of the giant reed, Arundo donax.</title>
        <authorList>
            <person name="Barrero R.A."/>
            <person name="Guerrero F.D."/>
            <person name="Moolhuijzen P."/>
            <person name="Goolsby J.A."/>
            <person name="Tidwell J."/>
            <person name="Bellgard S.E."/>
            <person name="Bellgard M.I."/>
        </authorList>
    </citation>
    <scope>NUCLEOTIDE SEQUENCE</scope>
    <source>
        <tissue evidence="1">Shoot tissue taken approximately 20 cm above the soil surface</tissue>
    </source>
</reference>
<sequence length="63" mass="7449">MKRQMICTNQISRLNRRGPHVLLYATLLPVTNGNNQIHQIITCYWIKHFFPLLSLSIVRSNRE</sequence>